<organism evidence="1 2">
    <name type="scientific">Rhynchosporium secalis</name>
    <name type="common">Barley scald fungus</name>
    <dbReference type="NCBI Taxonomy" id="38038"/>
    <lineage>
        <taxon>Eukaryota</taxon>
        <taxon>Fungi</taxon>
        <taxon>Dikarya</taxon>
        <taxon>Ascomycota</taxon>
        <taxon>Pezizomycotina</taxon>
        <taxon>Leotiomycetes</taxon>
        <taxon>Helotiales</taxon>
        <taxon>Ploettnerulaceae</taxon>
        <taxon>Rhynchosporium</taxon>
    </lineage>
</organism>
<sequence length="189" mass="21611">MTSEGYLMILKIKKTIATSASCTGAERWSVYVHNPPTSETFAFDKTSNMLACKDLLPLVWQKRIDPVGTCFVTPDEGSLTYQVFGPTNVINYFGYGRARPCSSCFVQPLIFPRKNGMPFYLPIRINILYSFIRRISWRHKVNLNRFGYRVASLNQLELEGNSLVQLNTLHGNHPLRPFGIPDWFTLNAR</sequence>
<evidence type="ECO:0000313" key="1">
    <source>
        <dbReference type="EMBL" id="CZT51133.1"/>
    </source>
</evidence>
<gene>
    <name evidence="1" type="ORF">RSE6_12231</name>
</gene>
<name>A0A1E1MPY2_RHYSE</name>
<proteinExistence type="predicted"/>
<evidence type="ECO:0000313" key="2">
    <source>
        <dbReference type="Proteomes" id="UP000177625"/>
    </source>
</evidence>
<reference evidence="2" key="1">
    <citation type="submission" date="2016-03" db="EMBL/GenBank/DDBJ databases">
        <authorList>
            <person name="Guldener U."/>
        </authorList>
    </citation>
    <scope>NUCLEOTIDE SEQUENCE [LARGE SCALE GENOMIC DNA]</scope>
</reference>
<keyword evidence="2" id="KW-1185">Reference proteome</keyword>
<accession>A0A1E1MPY2</accession>
<dbReference type="AlphaFoldDB" id="A0A1E1MPY2"/>
<dbReference type="Proteomes" id="UP000177625">
    <property type="component" value="Unassembled WGS sequence"/>
</dbReference>
<protein>
    <submittedName>
        <fullName evidence="1">Uncharacterized protein</fullName>
    </submittedName>
</protein>
<dbReference type="EMBL" id="FJVC01000477">
    <property type="protein sequence ID" value="CZT51133.1"/>
    <property type="molecule type" value="Genomic_DNA"/>
</dbReference>